<keyword evidence="3" id="KW-1185">Reference proteome</keyword>
<name>A0ABN6Z1W2_9FIRM</name>
<evidence type="ECO:0000313" key="2">
    <source>
        <dbReference type="EMBL" id="BDZ77111.1"/>
    </source>
</evidence>
<dbReference type="InterPro" id="IPR023804">
    <property type="entry name" value="DUF3792_TM"/>
</dbReference>
<feature type="transmembrane region" description="Helical" evidence="1">
    <location>
        <begin position="12"/>
        <end position="39"/>
    </location>
</feature>
<feature type="transmembrane region" description="Helical" evidence="1">
    <location>
        <begin position="74"/>
        <end position="96"/>
    </location>
</feature>
<keyword evidence="1" id="KW-0472">Membrane</keyword>
<evidence type="ECO:0000256" key="1">
    <source>
        <dbReference type="SAM" id="Phobius"/>
    </source>
</evidence>
<evidence type="ECO:0000313" key="3">
    <source>
        <dbReference type="Proteomes" id="UP001305815"/>
    </source>
</evidence>
<dbReference type="Pfam" id="PF12670">
    <property type="entry name" value="DUF3792"/>
    <property type="match status" value="1"/>
</dbReference>
<evidence type="ECO:0008006" key="4">
    <source>
        <dbReference type="Google" id="ProtNLM"/>
    </source>
</evidence>
<dbReference type="Proteomes" id="UP001305815">
    <property type="component" value="Chromosome"/>
</dbReference>
<keyword evidence="1" id="KW-0812">Transmembrane</keyword>
<accession>A0ABN6Z1W2</accession>
<feature type="transmembrane region" description="Helical" evidence="1">
    <location>
        <begin position="102"/>
        <end position="123"/>
    </location>
</feature>
<dbReference type="RefSeq" id="WP_256196147.1">
    <property type="nucleotide sequence ID" value="NZ_AP027742.1"/>
</dbReference>
<organism evidence="2 3">
    <name type="scientific">Claveliimonas bilis</name>
    <dbReference type="NCBI Taxonomy" id="3028070"/>
    <lineage>
        <taxon>Bacteria</taxon>
        <taxon>Bacillati</taxon>
        <taxon>Bacillota</taxon>
        <taxon>Clostridia</taxon>
        <taxon>Lachnospirales</taxon>
        <taxon>Lachnospiraceae</taxon>
        <taxon>Claveliimonas</taxon>
    </lineage>
</organism>
<gene>
    <name evidence="2" type="ORF">Lac1_12940</name>
</gene>
<sequence length="124" mass="13222">MDRKMGKETKILWVLKALLISYIVTGVLLVGLAFLLYKLDLGEQAVSAGIVAIYIAATLVGGIVIGKTAKVRRFVWGLAIGILYFLLLVFITLGVYRSLDGSGIHMVTTFLLCAGGGMIGGMIS</sequence>
<proteinExistence type="predicted"/>
<dbReference type="EMBL" id="AP027742">
    <property type="protein sequence ID" value="BDZ77111.1"/>
    <property type="molecule type" value="Genomic_DNA"/>
</dbReference>
<dbReference type="NCBIfam" id="TIGR04086">
    <property type="entry name" value="TIGR04086_membr"/>
    <property type="match status" value="1"/>
</dbReference>
<reference evidence="3" key="1">
    <citation type="journal article" date="2023" name="Int. J. Syst. Evol. Microbiol.">
        <title>Claveliimonas bilis gen. nov., sp. nov., deoxycholic acid-producing bacteria isolated from human faeces, and reclassification of Sellimonas monacensis Zenner et al. 2021 as Claveliimonas monacensis comb. nov.</title>
        <authorList>
            <person name="Hisatomi A."/>
            <person name="Kastawa N.W.E.P.G."/>
            <person name="Song I."/>
            <person name="Ohkuma M."/>
            <person name="Fukiya S."/>
            <person name="Sakamoto M."/>
        </authorList>
    </citation>
    <scope>NUCLEOTIDE SEQUENCE [LARGE SCALE GENOMIC DNA]</scope>
    <source>
        <strain evidence="3">12BBH14</strain>
    </source>
</reference>
<protein>
    <recommendedName>
        <fullName evidence="4">TIGR04086 family membrane protein</fullName>
    </recommendedName>
</protein>
<feature type="transmembrane region" description="Helical" evidence="1">
    <location>
        <begin position="45"/>
        <end position="65"/>
    </location>
</feature>
<keyword evidence="1" id="KW-1133">Transmembrane helix</keyword>